<proteinExistence type="predicted"/>
<evidence type="ECO:0000313" key="4">
    <source>
        <dbReference type="Proteomes" id="UP001363151"/>
    </source>
</evidence>
<dbReference type="EMBL" id="JBBJCI010000119">
    <property type="protein sequence ID" value="KAK7248204.1"/>
    <property type="molecule type" value="Genomic_DNA"/>
</dbReference>
<name>A0ABR1G5L2_AURAN</name>
<gene>
    <name evidence="3" type="ORF">SO694_00081146</name>
</gene>
<accession>A0ABR1G5L2</accession>
<feature type="region of interest" description="Disordered" evidence="1">
    <location>
        <begin position="29"/>
        <end position="54"/>
    </location>
</feature>
<dbReference type="Proteomes" id="UP001363151">
    <property type="component" value="Unassembled WGS sequence"/>
</dbReference>
<protein>
    <recommendedName>
        <fullName evidence="2">CRAL-TRIO domain-containing protein</fullName>
    </recommendedName>
</protein>
<comment type="caution">
    <text evidence="3">The sequence shown here is derived from an EMBL/GenBank/DDBJ whole genome shotgun (WGS) entry which is preliminary data.</text>
</comment>
<evidence type="ECO:0000313" key="3">
    <source>
        <dbReference type="EMBL" id="KAK7248204.1"/>
    </source>
</evidence>
<evidence type="ECO:0000256" key="1">
    <source>
        <dbReference type="SAM" id="MobiDB-lite"/>
    </source>
</evidence>
<dbReference type="CDD" id="cd00170">
    <property type="entry name" value="SEC14"/>
    <property type="match status" value="1"/>
</dbReference>
<sequence>MASLLDEASEEPPLLALLLRLQREPDGLVAAEPVVDDDDAEATGAPSRSPEEHRSLALAALDGATRDARRAAASSLARDTLARFADAYAGDDAGGVAPPRARRRRGVAGARPTPGAAFPAAFPTAAASGALDVRAGGDRAALLFDSARWHPWAYDRFTNEARACACAAEFERYVAYHFEVACGHLDALGTPRSLDVLVRVADRPMLLRPCALFCVKRLVDVVFHYPRRLRAVYLLGAPPLFAAAWRIIDPWLDDATRGIVRFVADADAGATVAAVLGPTARGFAAEGAAASSCCGSVAEAVGALGAAAGAADRRSRPP</sequence>
<dbReference type="Gene3D" id="3.40.525.10">
    <property type="entry name" value="CRAL-TRIO lipid binding domain"/>
    <property type="match status" value="1"/>
</dbReference>
<organism evidence="3 4">
    <name type="scientific">Aureococcus anophagefferens</name>
    <name type="common">Harmful bloom alga</name>
    <dbReference type="NCBI Taxonomy" id="44056"/>
    <lineage>
        <taxon>Eukaryota</taxon>
        <taxon>Sar</taxon>
        <taxon>Stramenopiles</taxon>
        <taxon>Ochrophyta</taxon>
        <taxon>Pelagophyceae</taxon>
        <taxon>Pelagomonadales</taxon>
        <taxon>Pelagomonadaceae</taxon>
        <taxon>Aureococcus</taxon>
    </lineage>
</organism>
<dbReference type="Pfam" id="PF00650">
    <property type="entry name" value="CRAL_TRIO"/>
    <property type="match status" value="1"/>
</dbReference>
<dbReference type="InterPro" id="IPR001251">
    <property type="entry name" value="CRAL-TRIO_dom"/>
</dbReference>
<dbReference type="SUPFAM" id="SSF52087">
    <property type="entry name" value="CRAL/TRIO domain"/>
    <property type="match status" value="1"/>
</dbReference>
<dbReference type="InterPro" id="IPR036865">
    <property type="entry name" value="CRAL-TRIO_dom_sf"/>
</dbReference>
<keyword evidence="4" id="KW-1185">Reference proteome</keyword>
<feature type="domain" description="CRAL-TRIO" evidence="2">
    <location>
        <begin position="224"/>
        <end position="289"/>
    </location>
</feature>
<reference evidence="3 4" key="1">
    <citation type="submission" date="2024-03" db="EMBL/GenBank/DDBJ databases">
        <title>Aureococcus anophagefferens CCMP1851 and Kratosvirus quantuckense: Draft genome of a second virus-susceptible host strain in the model system.</title>
        <authorList>
            <person name="Chase E."/>
            <person name="Truchon A.R."/>
            <person name="Schepens W."/>
            <person name="Wilhelm S.W."/>
        </authorList>
    </citation>
    <scope>NUCLEOTIDE SEQUENCE [LARGE SCALE GENOMIC DNA]</scope>
    <source>
        <strain evidence="3 4">CCMP1851</strain>
    </source>
</reference>
<evidence type="ECO:0000259" key="2">
    <source>
        <dbReference type="PROSITE" id="PS50191"/>
    </source>
</evidence>
<dbReference type="PROSITE" id="PS50191">
    <property type="entry name" value="CRAL_TRIO"/>
    <property type="match status" value="1"/>
</dbReference>